<proteinExistence type="predicted"/>
<evidence type="ECO:0000313" key="2">
    <source>
        <dbReference type="EMBL" id="KAJ8530065.1"/>
    </source>
</evidence>
<keyword evidence="1" id="KW-1133">Transmembrane helix</keyword>
<gene>
    <name evidence="2" type="ORF">K7X08_036900</name>
</gene>
<feature type="transmembrane region" description="Helical" evidence="1">
    <location>
        <begin position="85"/>
        <end position="105"/>
    </location>
</feature>
<protein>
    <submittedName>
        <fullName evidence="2">Uncharacterized protein</fullName>
    </submittedName>
</protein>
<keyword evidence="1" id="KW-0472">Membrane</keyword>
<comment type="caution">
    <text evidence="2">The sequence shown here is derived from an EMBL/GenBank/DDBJ whole genome shotgun (WGS) entry which is preliminary data.</text>
</comment>
<reference evidence="3" key="1">
    <citation type="journal article" date="2023" name="Proc. Natl. Acad. Sci. U.S.A.">
        <title>Genomic and structural basis for evolution of tropane alkaloid biosynthesis.</title>
        <authorList>
            <person name="Wanga Y.-J."/>
            <person name="Taina T."/>
            <person name="Yua J.-Y."/>
            <person name="Lia J."/>
            <person name="Xua B."/>
            <person name="Chenc J."/>
            <person name="D'Auriad J.C."/>
            <person name="Huanga J.-P."/>
            <person name="Huanga S.-X."/>
        </authorList>
    </citation>
    <scope>NUCLEOTIDE SEQUENCE [LARGE SCALE GENOMIC DNA]</scope>
    <source>
        <strain evidence="3">cv. KIB-2019</strain>
    </source>
</reference>
<sequence length="124" mass="13999">MQITIASSWHQSYLIFLQEAVSCINSRVADFGLAHASKDGSICFELVIWILSMSSPKSLQRKVMYIVTEWAVISCKLLYQTYWLVLSLPVCFPASVEIAAFTAYLEIKESFCLRVSLTHDLGVK</sequence>
<name>A0A9Q1QVA3_9SOLA</name>
<evidence type="ECO:0000313" key="3">
    <source>
        <dbReference type="Proteomes" id="UP001152561"/>
    </source>
</evidence>
<organism evidence="2 3">
    <name type="scientific">Anisodus acutangulus</name>
    <dbReference type="NCBI Taxonomy" id="402998"/>
    <lineage>
        <taxon>Eukaryota</taxon>
        <taxon>Viridiplantae</taxon>
        <taxon>Streptophyta</taxon>
        <taxon>Embryophyta</taxon>
        <taxon>Tracheophyta</taxon>
        <taxon>Spermatophyta</taxon>
        <taxon>Magnoliopsida</taxon>
        <taxon>eudicotyledons</taxon>
        <taxon>Gunneridae</taxon>
        <taxon>Pentapetalae</taxon>
        <taxon>asterids</taxon>
        <taxon>lamiids</taxon>
        <taxon>Solanales</taxon>
        <taxon>Solanaceae</taxon>
        <taxon>Solanoideae</taxon>
        <taxon>Hyoscyameae</taxon>
        <taxon>Anisodus</taxon>
    </lineage>
</organism>
<dbReference type="Proteomes" id="UP001152561">
    <property type="component" value="Unassembled WGS sequence"/>
</dbReference>
<accession>A0A9Q1QVA3</accession>
<evidence type="ECO:0000256" key="1">
    <source>
        <dbReference type="SAM" id="Phobius"/>
    </source>
</evidence>
<keyword evidence="1" id="KW-0812">Transmembrane</keyword>
<keyword evidence="3" id="KW-1185">Reference proteome</keyword>
<dbReference type="AlphaFoldDB" id="A0A9Q1QVA3"/>
<dbReference type="EMBL" id="JAJAGQ010000022">
    <property type="protein sequence ID" value="KAJ8530065.1"/>
    <property type="molecule type" value="Genomic_DNA"/>
</dbReference>